<keyword evidence="14" id="KW-1185">Reference proteome</keyword>
<feature type="compositionally biased region" description="Basic and acidic residues" evidence="10">
    <location>
        <begin position="104"/>
        <end position="122"/>
    </location>
</feature>
<gene>
    <name evidence="13" type="ORF">Ga0061068_10925</name>
</gene>
<comment type="similarity">
    <text evidence="2">Belongs to the TonB family.</text>
</comment>
<evidence type="ECO:0000256" key="7">
    <source>
        <dbReference type="ARBA" id="ARBA00022927"/>
    </source>
</evidence>
<keyword evidence="8 11" id="KW-1133">Transmembrane helix</keyword>
<organism evidence="13 14">
    <name type="scientific">Tepidiphilus thermophilus</name>
    <dbReference type="NCBI Taxonomy" id="876478"/>
    <lineage>
        <taxon>Bacteria</taxon>
        <taxon>Pseudomonadati</taxon>
        <taxon>Pseudomonadota</taxon>
        <taxon>Hydrogenophilia</taxon>
        <taxon>Hydrogenophilales</taxon>
        <taxon>Hydrogenophilaceae</taxon>
        <taxon>Tepidiphilus</taxon>
    </lineage>
</organism>
<evidence type="ECO:0000259" key="12">
    <source>
        <dbReference type="PROSITE" id="PS52015"/>
    </source>
</evidence>
<dbReference type="Pfam" id="PF03544">
    <property type="entry name" value="TonB_C"/>
    <property type="match status" value="1"/>
</dbReference>
<evidence type="ECO:0000256" key="3">
    <source>
        <dbReference type="ARBA" id="ARBA00022448"/>
    </source>
</evidence>
<dbReference type="RefSeq" id="WP_082438427.1">
    <property type="nucleotide sequence ID" value="NZ_CYHH01000009.1"/>
</dbReference>
<evidence type="ECO:0000256" key="4">
    <source>
        <dbReference type="ARBA" id="ARBA00022475"/>
    </source>
</evidence>
<protein>
    <submittedName>
        <fullName evidence="13">TonB family C-terminal domain</fullName>
    </submittedName>
</protein>
<comment type="subcellular location">
    <subcellularLocation>
        <location evidence="1">Cell inner membrane</location>
        <topology evidence="1">Single-pass membrane protein</topology>
        <orientation evidence="1">Periplasmic side</orientation>
    </subcellularLocation>
</comment>
<feature type="compositionally biased region" description="Pro residues" evidence="10">
    <location>
        <begin position="143"/>
        <end position="152"/>
    </location>
</feature>
<reference evidence="14" key="1">
    <citation type="submission" date="2015-08" db="EMBL/GenBank/DDBJ databases">
        <authorList>
            <person name="Babu N.S."/>
            <person name="Beckwith C.J."/>
            <person name="Beseler K.G."/>
            <person name="Brison A."/>
            <person name="Carone J.V."/>
            <person name="Caskin T.P."/>
            <person name="Diamond M."/>
            <person name="Durham M.E."/>
            <person name="Foxe J.M."/>
            <person name="Go M."/>
            <person name="Henderson B.A."/>
            <person name="Jones I.B."/>
            <person name="McGettigan J.A."/>
            <person name="Micheletti S.J."/>
            <person name="Nasrallah M.E."/>
            <person name="Ortiz D."/>
            <person name="Piller C.R."/>
            <person name="Privatt S.R."/>
            <person name="Schneider S.L."/>
            <person name="Sharp S."/>
            <person name="Smith T.C."/>
            <person name="Stanton J.D."/>
            <person name="Ullery H.E."/>
            <person name="Wilson R.J."/>
            <person name="Serrano M.G."/>
            <person name="Buck G."/>
            <person name="Lee V."/>
            <person name="Wang Y."/>
            <person name="Carvalho R."/>
            <person name="Voegtly L."/>
            <person name="Shi R."/>
            <person name="Duckworth R."/>
            <person name="Johnson A."/>
            <person name="Loviza R."/>
            <person name="Walstead R."/>
            <person name="Shah Z."/>
            <person name="Kiflezghi M."/>
            <person name="Wade K."/>
            <person name="Ball S.L."/>
            <person name="Bradley K.W."/>
            <person name="Asai D.J."/>
            <person name="Bowman C.A."/>
            <person name="Russell D.A."/>
            <person name="Pope W.H."/>
            <person name="Jacobs-Sera D."/>
            <person name="Hendrix R.W."/>
            <person name="Hatfull G.F."/>
        </authorList>
    </citation>
    <scope>NUCLEOTIDE SEQUENCE [LARGE SCALE GENOMIC DNA]</scope>
    <source>
        <strain evidence="14">JCM 19170</strain>
    </source>
</reference>
<evidence type="ECO:0000256" key="1">
    <source>
        <dbReference type="ARBA" id="ARBA00004383"/>
    </source>
</evidence>
<proteinExistence type="inferred from homology"/>
<dbReference type="OrthoDB" id="9803361at2"/>
<evidence type="ECO:0000256" key="2">
    <source>
        <dbReference type="ARBA" id="ARBA00006555"/>
    </source>
</evidence>
<evidence type="ECO:0000256" key="9">
    <source>
        <dbReference type="ARBA" id="ARBA00023136"/>
    </source>
</evidence>
<accession>A0A0K6IWV8</accession>
<dbReference type="GO" id="GO:0015031">
    <property type="term" value="P:protein transport"/>
    <property type="evidence" value="ECO:0007669"/>
    <property type="project" value="UniProtKB-KW"/>
</dbReference>
<feature type="domain" description="TonB C-terminal" evidence="12">
    <location>
        <begin position="202"/>
        <end position="298"/>
    </location>
</feature>
<sequence length="300" mass="33285">MNPRSLPLFSLRDTATHTWRQWRRSPFAWAIFLSLALHALLLSLGFVPPEARLAAQKDEGLEIVLVNAYSRSTPEEAKALAQTSLAGGGNEKTAPVPTTNQPPLEREHPSDSPLEARSRHQETASTTRRKLSRPSPEKATPSAPEPTAPATPTPSGLDLLDQTASVARLHAALDDTERAVAGQPRKRFFGANVKEYRFARYIEDWRLKVERIGTLNYPEEARGKLYGSLLMSVSIRADGELIDAHIERSSGQPVLDEAALRIVRLGSPYAPFPPEIRADTDVIVIKRTWTFTRESRLQGK</sequence>
<dbReference type="InterPro" id="IPR006260">
    <property type="entry name" value="TonB/TolA_C"/>
</dbReference>
<evidence type="ECO:0000256" key="11">
    <source>
        <dbReference type="SAM" id="Phobius"/>
    </source>
</evidence>
<feature type="transmembrane region" description="Helical" evidence="11">
    <location>
        <begin position="27"/>
        <end position="47"/>
    </location>
</feature>
<evidence type="ECO:0000256" key="5">
    <source>
        <dbReference type="ARBA" id="ARBA00022519"/>
    </source>
</evidence>
<keyword evidence="3" id="KW-0813">Transport</keyword>
<dbReference type="GO" id="GO:0031992">
    <property type="term" value="F:energy transducer activity"/>
    <property type="evidence" value="ECO:0007669"/>
    <property type="project" value="TreeGrafter"/>
</dbReference>
<dbReference type="AlphaFoldDB" id="A0A0K6IWV8"/>
<keyword evidence="6 11" id="KW-0812">Transmembrane</keyword>
<evidence type="ECO:0000256" key="10">
    <source>
        <dbReference type="SAM" id="MobiDB-lite"/>
    </source>
</evidence>
<keyword evidence="7" id="KW-0653">Protein transport</keyword>
<name>A0A0K6IWV8_9PROT</name>
<evidence type="ECO:0000256" key="6">
    <source>
        <dbReference type="ARBA" id="ARBA00022692"/>
    </source>
</evidence>
<keyword evidence="5" id="KW-0997">Cell inner membrane</keyword>
<dbReference type="EMBL" id="CYHH01000009">
    <property type="protein sequence ID" value="CUB07596.1"/>
    <property type="molecule type" value="Genomic_DNA"/>
</dbReference>
<dbReference type="NCBIfam" id="TIGR01352">
    <property type="entry name" value="tonB_Cterm"/>
    <property type="match status" value="1"/>
</dbReference>
<evidence type="ECO:0000256" key="8">
    <source>
        <dbReference type="ARBA" id="ARBA00022989"/>
    </source>
</evidence>
<evidence type="ECO:0000313" key="13">
    <source>
        <dbReference type="EMBL" id="CUB07596.1"/>
    </source>
</evidence>
<dbReference type="InterPro" id="IPR037682">
    <property type="entry name" value="TonB_C"/>
</dbReference>
<dbReference type="SUPFAM" id="SSF74653">
    <property type="entry name" value="TolA/TonB C-terminal domain"/>
    <property type="match status" value="1"/>
</dbReference>
<dbReference type="GO" id="GO:0055085">
    <property type="term" value="P:transmembrane transport"/>
    <property type="evidence" value="ECO:0007669"/>
    <property type="project" value="InterPro"/>
</dbReference>
<dbReference type="PANTHER" id="PTHR33446:SF11">
    <property type="entry name" value="TONB3"/>
    <property type="match status" value="1"/>
</dbReference>
<dbReference type="PANTHER" id="PTHR33446">
    <property type="entry name" value="PROTEIN TONB-RELATED"/>
    <property type="match status" value="1"/>
</dbReference>
<dbReference type="PROSITE" id="PS52015">
    <property type="entry name" value="TONB_CTD"/>
    <property type="match status" value="1"/>
</dbReference>
<keyword evidence="9 11" id="KW-0472">Membrane</keyword>
<dbReference type="Proteomes" id="UP000182108">
    <property type="component" value="Unassembled WGS sequence"/>
</dbReference>
<dbReference type="InterPro" id="IPR051045">
    <property type="entry name" value="TonB-dependent_transducer"/>
</dbReference>
<keyword evidence="4" id="KW-1003">Cell membrane</keyword>
<evidence type="ECO:0000313" key="14">
    <source>
        <dbReference type="Proteomes" id="UP000182108"/>
    </source>
</evidence>
<feature type="region of interest" description="Disordered" evidence="10">
    <location>
        <begin position="84"/>
        <end position="158"/>
    </location>
</feature>
<dbReference type="GO" id="GO:0098797">
    <property type="term" value="C:plasma membrane protein complex"/>
    <property type="evidence" value="ECO:0007669"/>
    <property type="project" value="TreeGrafter"/>
</dbReference>
<dbReference type="Gene3D" id="3.30.1150.10">
    <property type="match status" value="1"/>
</dbReference>